<evidence type="ECO:0000256" key="12">
    <source>
        <dbReference type="ARBA" id="ARBA00038074"/>
    </source>
</evidence>
<comment type="function">
    <text evidence="13">Dual chitinase/transglycosylase that plays a role in cell wall architecture. Chitinase and transglycosylase activities are coupled. Required for the polysaccharide cross-linking at the septa and the cell wall. More specifically, transfers chitin to 1,6-beta-glucan in the cell wall.</text>
</comment>
<keyword evidence="6 14" id="KW-0732">Signal</keyword>
<feature type="non-terminal residue" evidence="16">
    <location>
        <position position="277"/>
    </location>
</feature>
<feature type="signal peptide" evidence="14">
    <location>
        <begin position="1"/>
        <end position="20"/>
    </location>
</feature>
<feature type="chain" id="PRO_5034549974" description="chitinase" evidence="14">
    <location>
        <begin position="21"/>
        <end position="277"/>
    </location>
</feature>
<evidence type="ECO:0000256" key="6">
    <source>
        <dbReference type="ARBA" id="ARBA00022729"/>
    </source>
</evidence>
<evidence type="ECO:0000256" key="7">
    <source>
        <dbReference type="ARBA" id="ARBA00022801"/>
    </source>
</evidence>
<dbReference type="EC" id="3.2.1.14" evidence="3"/>
<sequence>MYLATLLAFLGVLAATVCNAQTFSSCNPTVNISCPADPAISTPFTSDFTKGSSALTGWTTTAGSLTYDTSGSGALFTINKRGDAPTIQSTGYLFFGYVEVKMKAAAGQGIISSIVLESDDLDEVDWEFIGGTDSGVQTNYFGKGNTTTYDRMIPYNVATPQEVSHTYALNWTADSLVWLIDNVPQRTLHYADAVGGKNYPQTPMNVRIGIWAGGDPSNSAGTITWAGGPTDYTKAPFTMSVESVKIINYTPGTSYSYSDMSGSYQSIKVAGAGNPSG</sequence>
<dbReference type="FunFam" id="2.60.120.200:FF:000152">
    <property type="entry name" value="Cell wall glucanase"/>
    <property type="match status" value="1"/>
</dbReference>
<evidence type="ECO:0000313" key="17">
    <source>
        <dbReference type="Proteomes" id="UP000250266"/>
    </source>
</evidence>
<dbReference type="OrthoDB" id="4781at2759"/>
<keyword evidence="9" id="KW-0325">Glycoprotein</keyword>
<dbReference type="AlphaFoldDB" id="A0A8E2E3M1"/>
<dbReference type="InterPro" id="IPR013320">
    <property type="entry name" value="ConA-like_dom_sf"/>
</dbReference>
<evidence type="ECO:0000256" key="1">
    <source>
        <dbReference type="ARBA" id="ARBA00000822"/>
    </source>
</evidence>
<dbReference type="GO" id="GO:0031505">
    <property type="term" value="P:fungal-type cell wall organization"/>
    <property type="evidence" value="ECO:0007669"/>
    <property type="project" value="TreeGrafter"/>
</dbReference>
<keyword evidence="10" id="KW-0326">Glycosidase</keyword>
<comment type="similarity">
    <text evidence="12">Belongs to the glycosyl hydrolase 16 family. CRH1 subfamily.</text>
</comment>
<dbReference type="Proteomes" id="UP000250266">
    <property type="component" value="Unassembled WGS sequence"/>
</dbReference>
<name>A0A8E2E3M1_9PEZI</name>
<dbReference type="PANTHER" id="PTHR10963:SF27">
    <property type="entry name" value="GLYCOSIDASE-RELATED"/>
    <property type="match status" value="1"/>
</dbReference>
<dbReference type="EMBL" id="KV745179">
    <property type="protein sequence ID" value="OCK76792.1"/>
    <property type="molecule type" value="Genomic_DNA"/>
</dbReference>
<gene>
    <name evidence="16" type="ORF">K432DRAFT_305598</name>
</gene>
<evidence type="ECO:0000313" key="16">
    <source>
        <dbReference type="EMBL" id="OCK76792.1"/>
    </source>
</evidence>
<evidence type="ECO:0000256" key="10">
    <source>
        <dbReference type="ARBA" id="ARBA00023295"/>
    </source>
</evidence>
<dbReference type="InterPro" id="IPR000757">
    <property type="entry name" value="Beta-glucanase-like"/>
</dbReference>
<dbReference type="InterPro" id="IPR050546">
    <property type="entry name" value="Glycosyl_Hydrlase_16"/>
</dbReference>
<comment type="subcellular location">
    <subcellularLocation>
        <location evidence="2">Membrane</location>
    </subcellularLocation>
</comment>
<keyword evidence="17" id="KW-1185">Reference proteome</keyword>
<keyword evidence="11" id="KW-0961">Cell wall biogenesis/degradation</keyword>
<evidence type="ECO:0000256" key="14">
    <source>
        <dbReference type="SAM" id="SignalP"/>
    </source>
</evidence>
<dbReference type="CDD" id="cd02183">
    <property type="entry name" value="GH16_fungal_CRH1_transglycosylase"/>
    <property type="match status" value="1"/>
</dbReference>
<dbReference type="Gene3D" id="2.60.120.200">
    <property type="match status" value="1"/>
</dbReference>
<evidence type="ECO:0000256" key="11">
    <source>
        <dbReference type="ARBA" id="ARBA00023316"/>
    </source>
</evidence>
<comment type="catalytic activity">
    <reaction evidence="1">
        <text>Random endo-hydrolysis of N-acetyl-beta-D-glucosaminide (1-&gt;4)-beta-linkages in chitin and chitodextrins.</text>
        <dbReference type="EC" id="3.2.1.14"/>
    </reaction>
</comment>
<organism evidence="16 17">
    <name type="scientific">Lepidopterella palustris CBS 459.81</name>
    <dbReference type="NCBI Taxonomy" id="1314670"/>
    <lineage>
        <taxon>Eukaryota</taxon>
        <taxon>Fungi</taxon>
        <taxon>Dikarya</taxon>
        <taxon>Ascomycota</taxon>
        <taxon>Pezizomycotina</taxon>
        <taxon>Dothideomycetes</taxon>
        <taxon>Pleosporomycetidae</taxon>
        <taxon>Mytilinidiales</taxon>
        <taxon>Argynnaceae</taxon>
        <taxon>Lepidopterella</taxon>
    </lineage>
</organism>
<evidence type="ECO:0000256" key="4">
    <source>
        <dbReference type="ARBA" id="ARBA00022676"/>
    </source>
</evidence>
<accession>A0A8E2E3M1</accession>
<evidence type="ECO:0000256" key="2">
    <source>
        <dbReference type="ARBA" id="ARBA00004370"/>
    </source>
</evidence>
<proteinExistence type="inferred from homology"/>
<protein>
    <recommendedName>
        <fullName evidence="3">chitinase</fullName>
        <ecNumber evidence="3">3.2.1.14</ecNumber>
    </recommendedName>
</protein>
<reference evidence="16 17" key="1">
    <citation type="journal article" date="2016" name="Nat. Commun.">
        <title>Ectomycorrhizal ecology is imprinted in the genome of the dominant symbiotic fungus Cenococcum geophilum.</title>
        <authorList>
            <consortium name="DOE Joint Genome Institute"/>
            <person name="Peter M."/>
            <person name="Kohler A."/>
            <person name="Ohm R.A."/>
            <person name="Kuo A."/>
            <person name="Krutzmann J."/>
            <person name="Morin E."/>
            <person name="Arend M."/>
            <person name="Barry K.W."/>
            <person name="Binder M."/>
            <person name="Choi C."/>
            <person name="Clum A."/>
            <person name="Copeland A."/>
            <person name="Grisel N."/>
            <person name="Haridas S."/>
            <person name="Kipfer T."/>
            <person name="LaButti K."/>
            <person name="Lindquist E."/>
            <person name="Lipzen A."/>
            <person name="Maire R."/>
            <person name="Meier B."/>
            <person name="Mihaltcheva S."/>
            <person name="Molinier V."/>
            <person name="Murat C."/>
            <person name="Poggeler S."/>
            <person name="Quandt C.A."/>
            <person name="Sperisen C."/>
            <person name="Tritt A."/>
            <person name="Tisserant E."/>
            <person name="Crous P.W."/>
            <person name="Henrissat B."/>
            <person name="Nehls U."/>
            <person name="Egli S."/>
            <person name="Spatafora J.W."/>
            <person name="Grigoriev I.V."/>
            <person name="Martin F.M."/>
        </authorList>
    </citation>
    <scope>NUCLEOTIDE SEQUENCE [LARGE SCALE GENOMIC DNA]</scope>
    <source>
        <strain evidence="16 17">CBS 459.81</strain>
    </source>
</reference>
<dbReference type="PANTHER" id="PTHR10963">
    <property type="entry name" value="GLYCOSYL HYDROLASE-RELATED"/>
    <property type="match status" value="1"/>
</dbReference>
<dbReference type="GO" id="GO:0016757">
    <property type="term" value="F:glycosyltransferase activity"/>
    <property type="evidence" value="ECO:0007669"/>
    <property type="project" value="UniProtKB-KW"/>
</dbReference>
<evidence type="ECO:0000256" key="8">
    <source>
        <dbReference type="ARBA" id="ARBA00023136"/>
    </source>
</evidence>
<keyword evidence="8" id="KW-0472">Membrane</keyword>
<evidence type="ECO:0000256" key="13">
    <source>
        <dbReference type="ARBA" id="ARBA00093308"/>
    </source>
</evidence>
<evidence type="ECO:0000259" key="15">
    <source>
        <dbReference type="PROSITE" id="PS51762"/>
    </source>
</evidence>
<dbReference type="Pfam" id="PF00722">
    <property type="entry name" value="Glyco_hydro_16"/>
    <property type="match status" value="1"/>
</dbReference>
<dbReference type="PROSITE" id="PS51762">
    <property type="entry name" value="GH16_2"/>
    <property type="match status" value="1"/>
</dbReference>
<keyword evidence="5" id="KW-0808">Transferase</keyword>
<evidence type="ECO:0000256" key="5">
    <source>
        <dbReference type="ARBA" id="ARBA00022679"/>
    </source>
</evidence>
<evidence type="ECO:0000256" key="9">
    <source>
        <dbReference type="ARBA" id="ARBA00023180"/>
    </source>
</evidence>
<feature type="domain" description="GH16" evidence="15">
    <location>
        <begin position="35"/>
        <end position="241"/>
    </location>
</feature>
<dbReference type="GO" id="GO:0009277">
    <property type="term" value="C:fungal-type cell wall"/>
    <property type="evidence" value="ECO:0007669"/>
    <property type="project" value="TreeGrafter"/>
</dbReference>
<evidence type="ECO:0000256" key="3">
    <source>
        <dbReference type="ARBA" id="ARBA00012729"/>
    </source>
</evidence>
<keyword evidence="4" id="KW-0328">Glycosyltransferase</keyword>
<dbReference type="SUPFAM" id="SSF49899">
    <property type="entry name" value="Concanavalin A-like lectins/glucanases"/>
    <property type="match status" value="1"/>
</dbReference>
<dbReference type="GO" id="GO:0008843">
    <property type="term" value="F:endochitinase activity"/>
    <property type="evidence" value="ECO:0007669"/>
    <property type="project" value="UniProtKB-EC"/>
</dbReference>
<dbReference type="GO" id="GO:0016020">
    <property type="term" value="C:membrane"/>
    <property type="evidence" value="ECO:0007669"/>
    <property type="project" value="UniProtKB-SubCell"/>
</dbReference>
<keyword evidence="7 16" id="KW-0378">Hydrolase</keyword>
<dbReference type="GO" id="GO:0005975">
    <property type="term" value="P:carbohydrate metabolic process"/>
    <property type="evidence" value="ECO:0007669"/>
    <property type="project" value="InterPro"/>
</dbReference>